<reference evidence="2" key="1">
    <citation type="journal article" date="2019" name="Int. J. Syst. Evol. Microbiol.">
        <title>The Global Catalogue of Microorganisms (GCM) 10K type strain sequencing project: providing services to taxonomists for standard genome sequencing and annotation.</title>
        <authorList>
            <consortium name="The Broad Institute Genomics Platform"/>
            <consortium name="The Broad Institute Genome Sequencing Center for Infectious Disease"/>
            <person name="Wu L."/>
            <person name="Ma J."/>
        </authorList>
    </citation>
    <scope>NUCLEOTIDE SEQUENCE [LARGE SCALE GENOMIC DNA]</scope>
    <source>
        <strain evidence="2">JCM 15974</strain>
    </source>
</reference>
<protein>
    <recommendedName>
        <fullName evidence="3">Lacal_2735 family protein</fullName>
    </recommendedName>
</protein>
<name>A0ABN1J5S1_9FLAO</name>
<dbReference type="Proteomes" id="UP001501758">
    <property type="component" value="Unassembled WGS sequence"/>
</dbReference>
<organism evidence="1 2">
    <name type="scientific">Aquimarina litoralis</name>
    <dbReference type="NCBI Taxonomy" id="584605"/>
    <lineage>
        <taxon>Bacteria</taxon>
        <taxon>Pseudomonadati</taxon>
        <taxon>Bacteroidota</taxon>
        <taxon>Flavobacteriia</taxon>
        <taxon>Flavobacteriales</taxon>
        <taxon>Flavobacteriaceae</taxon>
        <taxon>Aquimarina</taxon>
    </lineage>
</organism>
<comment type="caution">
    <text evidence="1">The sequence shown here is derived from an EMBL/GenBank/DDBJ whole genome shotgun (WGS) entry which is preliminary data.</text>
</comment>
<dbReference type="Pfam" id="PF20027">
    <property type="entry name" value="DUF6435"/>
    <property type="match status" value="1"/>
</dbReference>
<dbReference type="InterPro" id="IPR045493">
    <property type="entry name" value="DUF6435"/>
</dbReference>
<keyword evidence="2" id="KW-1185">Reference proteome</keyword>
<evidence type="ECO:0008006" key="3">
    <source>
        <dbReference type="Google" id="ProtNLM"/>
    </source>
</evidence>
<proteinExistence type="predicted"/>
<evidence type="ECO:0000313" key="1">
    <source>
        <dbReference type="EMBL" id="GAA0729344.1"/>
    </source>
</evidence>
<dbReference type="RefSeq" id="WP_343913974.1">
    <property type="nucleotide sequence ID" value="NZ_BAAAGE010000004.1"/>
</dbReference>
<dbReference type="EMBL" id="BAAAGE010000004">
    <property type="protein sequence ID" value="GAA0729344.1"/>
    <property type="molecule type" value="Genomic_DNA"/>
</dbReference>
<sequence>MFAIFKKKTEKERLQKKYKTLMEESYKLSHTNRKASDEKQAEAAEILEQIEKLPE</sequence>
<accession>A0ABN1J5S1</accession>
<evidence type="ECO:0000313" key="2">
    <source>
        <dbReference type="Proteomes" id="UP001501758"/>
    </source>
</evidence>
<dbReference type="NCBIfam" id="NF033487">
    <property type="entry name" value="Lacal_2735_fam"/>
    <property type="match status" value="1"/>
</dbReference>
<gene>
    <name evidence="1" type="ORF">GCM10009430_39440</name>
</gene>